<dbReference type="RefSeq" id="WP_087454517.1">
    <property type="nucleotide sequence ID" value="NZ_CP021417.2"/>
</dbReference>
<dbReference type="EMBL" id="CP021417">
    <property type="protein sequence ID" value="ARU46731.1"/>
    <property type="molecule type" value="Genomic_DNA"/>
</dbReference>
<feature type="compositionally biased region" description="Basic and acidic residues" evidence="1">
    <location>
        <begin position="47"/>
        <end position="68"/>
    </location>
</feature>
<organism evidence="2 3">
    <name type="scientific">Corynebacterium silvaticum</name>
    <dbReference type="NCBI Taxonomy" id="2320431"/>
    <lineage>
        <taxon>Bacteria</taxon>
        <taxon>Bacillati</taxon>
        <taxon>Actinomycetota</taxon>
        <taxon>Actinomycetes</taxon>
        <taxon>Mycobacteriales</taxon>
        <taxon>Corynebacteriaceae</taxon>
        <taxon>Corynebacterium</taxon>
    </lineage>
</organism>
<name>A0A7Y4LJV2_9CORY</name>
<gene>
    <name evidence="2" type="ORF">CBE74_10025</name>
</gene>
<dbReference type="KEGG" id="csil:CBE74_10025"/>
<reference evidence="2 3" key="1">
    <citation type="journal article" date="2014" name="BMC Vet. Res.">
        <title>First report of Corynebacterium pseudotuberculosis from caseous lymphadenitis lesions in Black Alentejano pig (Sus scrofa domesticus).</title>
        <authorList>
            <person name="Oliveira M."/>
            <person name="Barroco C."/>
            <person name="Mottola C."/>
            <person name="Santos R."/>
            <person name="Lemsaddek A."/>
            <person name="Tavares L."/>
            <person name="Semedo-Lemsaddek T."/>
        </authorList>
    </citation>
    <scope>NUCLEOTIDE SEQUENCE [LARGE SCALE GENOMIC DNA]</scope>
    <source>
        <strain evidence="2 3">PO100/5</strain>
    </source>
</reference>
<reference evidence="2 3" key="3">
    <citation type="journal article" date="2020" name="Int. J. Syst. Evol. Microbiol.">
        <title>Corynebacterium silvaticum sp. nov., a unique group of NTTB corynebacteria in wild boar and roe deer.</title>
        <authorList>
            <person name="Dangel A."/>
            <person name="Berger A."/>
            <person name="Rau J."/>
            <person name="Eisenberg T."/>
            <person name="Kampfer P."/>
            <person name="Margos G."/>
            <person name="Contzen M."/>
            <person name="Busse H.J."/>
            <person name="Konrad R."/>
            <person name="Peters M."/>
            <person name="Sting R."/>
            <person name="Sing A."/>
        </authorList>
    </citation>
    <scope>NUCLEOTIDE SEQUENCE [LARGE SCALE GENOMIC DNA]</scope>
    <source>
        <strain evidence="2 3">PO100/5</strain>
    </source>
</reference>
<dbReference type="GeneID" id="75008561"/>
<evidence type="ECO:0000313" key="3">
    <source>
        <dbReference type="Proteomes" id="UP000195652"/>
    </source>
</evidence>
<reference evidence="2 3" key="2">
    <citation type="journal article" date="2020" name="Antonie Van Leeuwenhoek">
        <title>Phylogenomic characterisation of a novel corynebacterial species pathogenic to animals.</title>
        <authorList>
            <person name="Moller J."/>
            <person name="Musella L."/>
            <person name="Melnikov V."/>
            <person name="Geissdorfer W."/>
            <person name="Burkovski A."/>
            <person name="Sangal V."/>
        </authorList>
    </citation>
    <scope>NUCLEOTIDE SEQUENCE [LARGE SCALE GENOMIC DNA]</scope>
    <source>
        <strain evidence="2 3">PO100/5</strain>
    </source>
</reference>
<evidence type="ECO:0000256" key="1">
    <source>
        <dbReference type="SAM" id="MobiDB-lite"/>
    </source>
</evidence>
<evidence type="ECO:0000313" key="2">
    <source>
        <dbReference type="EMBL" id="ARU46731.1"/>
    </source>
</evidence>
<feature type="region of interest" description="Disordered" evidence="1">
    <location>
        <begin position="46"/>
        <end position="86"/>
    </location>
</feature>
<accession>A0A7Y4LJV2</accession>
<reference evidence="2 3" key="4">
    <citation type="journal article" date="2020" name="PLoS ONE">
        <title>Taxonomic classification of strain PO100/5 shows a broader geographic distribution and genetic markers of the recently described Corynebacterium silvaticum.</title>
        <authorList>
            <person name="Viana M.V.C."/>
            <person name="Profeta R."/>
            <person name="da Silva A.L."/>
            <person name="Hurtado R."/>
            <person name="Cerqueira J.C."/>
            <person name="Ribeiro B.F.S."/>
            <person name="Almeida M.O."/>
            <person name="Morais-Rodrigues F."/>
            <person name="Soares S.C."/>
            <person name="Oliveira M."/>
            <person name="Tavares L."/>
            <person name="Figueiredo H."/>
            <person name="Wattam A.R."/>
            <person name="Barh D."/>
            <person name="Ghosh P."/>
            <person name="Silva A."/>
            <person name="Azevedo V."/>
        </authorList>
    </citation>
    <scope>NUCLEOTIDE SEQUENCE [LARGE SCALE GENOMIC DNA]</scope>
    <source>
        <strain evidence="2 3">PO100/5</strain>
    </source>
</reference>
<dbReference type="AlphaFoldDB" id="A0A7Y4LJV2"/>
<sequence length="102" mass="11551">MTVVIILVTRWYQQLSDCIVLRQKGERVSVDDELIAWLEEGGIAKRAMGDEPAEAHTEDHVPEEREASESDDEREAEPEASSPTVECCEPCNVGRLRPCPWR</sequence>
<dbReference type="Proteomes" id="UP000195652">
    <property type="component" value="Chromosome"/>
</dbReference>
<feature type="compositionally biased region" description="Acidic residues" evidence="1">
    <location>
        <begin position="69"/>
        <end position="78"/>
    </location>
</feature>
<protein>
    <submittedName>
        <fullName evidence="2">Uncharacterized protein</fullName>
    </submittedName>
</protein>
<proteinExistence type="predicted"/>
<keyword evidence="3" id="KW-1185">Reference proteome</keyword>